<reference evidence="2" key="2">
    <citation type="submission" date="2020-09" db="EMBL/GenBank/DDBJ databases">
        <authorList>
            <person name="Sun Q."/>
            <person name="Ohkuma M."/>
        </authorList>
    </citation>
    <scope>NUCLEOTIDE SEQUENCE</scope>
    <source>
        <strain evidence="2">JCM 4369</strain>
    </source>
</reference>
<dbReference type="EMBL" id="BMTD01000002">
    <property type="protein sequence ID" value="GGU79980.1"/>
    <property type="molecule type" value="Genomic_DNA"/>
</dbReference>
<evidence type="ECO:0000313" key="3">
    <source>
        <dbReference type="Proteomes" id="UP000618795"/>
    </source>
</evidence>
<feature type="signal peptide" evidence="1">
    <location>
        <begin position="1"/>
        <end position="30"/>
    </location>
</feature>
<dbReference type="InterPro" id="IPR036116">
    <property type="entry name" value="FN3_sf"/>
</dbReference>
<accession>A0A918I6S8</accession>
<dbReference type="Proteomes" id="UP000618795">
    <property type="component" value="Unassembled WGS sequence"/>
</dbReference>
<evidence type="ECO:0000313" key="2">
    <source>
        <dbReference type="EMBL" id="GGU79980.1"/>
    </source>
</evidence>
<comment type="caution">
    <text evidence="2">The sequence shown here is derived from an EMBL/GenBank/DDBJ whole genome shotgun (WGS) entry which is preliminary data.</text>
</comment>
<reference evidence="2" key="1">
    <citation type="journal article" date="2014" name="Int. J. Syst. Evol. Microbiol.">
        <title>Complete genome sequence of Corynebacterium casei LMG S-19264T (=DSM 44701T), isolated from a smear-ripened cheese.</title>
        <authorList>
            <consortium name="US DOE Joint Genome Institute (JGI-PGF)"/>
            <person name="Walter F."/>
            <person name="Albersmeier A."/>
            <person name="Kalinowski J."/>
            <person name="Ruckert C."/>
        </authorList>
    </citation>
    <scope>NUCLEOTIDE SEQUENCE</scope>
    <source>
        <strain evidence="2">JCM 4369</strain>
    </source>
</reference>
<keyword evidence="3" id="KW-1185">Reference proteome</keyword>
<keyword evidence="1" id="KW-0732">Signal</keyword>
<evidence type="ECO:0008006" key="4">
    <source>
        <dbReference type="Google" id="ProtNLM"/>
    </source>
</evidence>
<proteinExistence type="predicted"/>
<gene>
    <name evidence="2" type="ORF">GCM10010260_10170</name>
</gene>
<feature type="chain" id="PRO_5037448419" description="Secreted protein" evidence="1">
    <location>
        <begin position="31"/>
        <end position="160"/>
    </location>
</feature>
<name>A0A918I6S8_9ACTN</name>
<dbReference type="RefSeq" id="WP_191871438.1">
    <property type="nucleotide sequence ID" value="NZ_BMTD01000002.1"/>
</dbReference>
<dbReference type="AlphaFoldDB" id="A0A918I6S8"/>
<dbReference type="SUPFAM" id="SSF49265">
    <property type="entry name" value="Fibronectin type III"/>
    <property type="match status" value="1"/>
</dbReference>
<organism evidence="2 3">
    <name type="scientific">Streptomyces filipinensis</name>
    <dbReference type="NCBI Taxonomy" id="66887"/>
    <lineage>
        <taxon>Bacteria</taxon>
        <taxon>Bacillati</taxon>
        <taxon>Actinomycetota</taxon>
        <taxon>Actinomycetes</taxon>
        <taxon>Kitasatosporales</taxon>
        <taxon>Streptomycetaceae</taxon>
        <taxon>Streptomyces</taxon>
    </lineage>
</organism>
<sequence length="160" mass="17628">MTTLMLRRTVPVVFSCAVAIGMTTAPNAGAASATAVDVTKQACYETDGYPPDGGRSTGEDPVRYKWDNTPYIGARYSSCGRVARIYYGGYTTNTTHYNVRWAPPGGSWRQTELGPGARQVWTISAAWGDYNFMVQACNRGGIFQQSRCTNWSPQLYLNTR</sequence>
<evidence type="ECO:0000256" key="1">
    <source>
        <dbReference type="SAM" id="SignalP"/>
    </source>
</evidence>
<protein>
    <recommendedName>
        <fullName evidence="4">Secreted protein</fullName>
    </recommendedName>
</protein>